<sequence length="449" mass="51666">MIIKLIQPKMCKRPMDSGLKAQMAPSLGLLTIANMLQDKHTIIYENENTAPINYDEKVDIVGISITVDVFPRAKDIAKKFQEKNIPVVAGGIHTTANPEETAKYFDAVSIGIAETTWQMIINDFEKGCLKKIYKHNASDITPSQIVSPAYNLIKEKNYLYCNIISTSRGCPYKCDFCYNSCDAYKKFYINRNIEDVINDIKTVNKKHIMFIDDNFIGNPKWTMLFIKELKYLNVKWNAAVSLNVADMPELLDEMKAGGCQSLFIGFESINESSISNVSKVQNKLEKYNFAVNEIHKRGIMINASFVFGLDGDDKSVFENTLKWIIDNKIETVTSHILTPYPGTKLYKEFLSNNRIIDFDYSKYNTANVVFQPKNMTACELYQGYLKIYKDIYSLKNIIKRTPKAKNQWIPYYLFNVFYRKYGRFTDLLCKIIGYKRVGKIAAFLSYHTK</sequence>
<dbReference type="AlphaFoldDB" id="V2QF01"/>
<keyword evidence="7" id="KW-0411">Iron-sulfur</keyword>
<dbReference type="SFLD" id="SFLDS00029">
    <property type="entry name" value="Radical_SAM"/>
    <property type="match status" value="1"/>
</dbReference>
<dbReference type="GO" id="GO:0046872">
    <property type="term" value="F:metal ion binding"/>
    <property type="evidence" value="ECO:0007669"/>
    <property type="project" value="UniProtKB-KW"/>
</dbReference>
<dbReference type="InterPro" id="IPR051198">
    <property type="entry name" value="BchE-like"/>
</dbReference>
<dbReference type="EMBL" id="CP097562">
    <property type="protein sequence ID" value="USF23902.1"/>
    <property type="molecule type" value="Genomic_DNA"/>
</dbReference>
<evidence type="ECO:0000256" key="6">
    <source>
        <dbReference type="ARBA" id="ARBA00023004"/>
    </source>
</evidence>
<keyword evidence="5" id="KW-0479">Metal-binding</keyword>
<dbReference type="Gene3D" id="3.80.30.20">
    <property type="entry name" value="tm_1862 like domain"/>
    <property type="match status" value="1"/>
</dbReference>
<proteinExistence type="predicted"/>
<keyword evidence="3 8" id="KW-0808">Transferase</keyword>
<organism evidence="8 9">
    <name type="scientific">Mucispirillum schaedleri ASF457</name>
    <dbReference type="NCBI Taxonomy" id="1379858"/>
    <lineage>
        <taxon>Bacteria</taxon>
        <taxon>Pseudomonadati</taxon>
        <taxon>Deferribacterota</taxon>
        <taxon>Deferribacteres</taxon>
        <taxon>Deferribacterales</taxon>
        <taxon>Mucispirillaceae</taxon>
        <taxon>Mucispirillum</taxon>
    </lineage>
</organism>
<dbReference type="Gene3D" id="3.40.50.280">
    <property type="entry name" value="Cobalamin-binding domain"/>
    <property type="match status" value="1"/>
</dbReference>
<dbReference type="GO" id="GO:0032259">
    <property type="term" value="P:methylation"/>
    <property type="evidence" value="ECO:0007669"/>
    <property type="project" value="UniProtKB-KW"/>
</dbReference>
<dbReference type="PROSITE" id="PS51918">
    <property type="entry name" value="RADICAL_SAM"/>
    <property type="match status" value="1"/>
</dbReference>
<dbReference type="SMART" id="SM00729">
    <property type="entry name" value="Elp3"/>
    <property type="match status" value="1"/>
</dbReference>
<dbReference type="GO" id="GO:0051539">
    <property type="term" value="F:4 iron, 4 sulfur cluster binding"/>
    <property type="evidence" value="ECO:0007669"/>
    <property type="project" value="UniProtKB-KW"/>
</dbReference>
<dbReference type="InterPro" id="IPR034466">
    <property type="entry name" value="Methyltransferase_Class_B"/>
</dbReference>
<reference evidence="8" key="1">
    <citation type="journal article" date="2014" name="Genome Announc.">
        <title>Draft genome sequences of the altered schaedler flora, a defined bacterial community from gnotobiotic mice.</title>
        <authorList>
            <person name="Wannemuehler M.J."/>
            <person name="Overstreet A.M."/>
            <person name="Ward D.V."/>
            <person name="Phillips G.J."/>
        </authorList>
    </citation>
    <scope>NUCLEOTIDE SEQUENCE</scope>
    <source>
        <strain evidence="8">ASF457</strain>
    </source>
</reference>
<dbReference type="GO" id="GO:0031419">
    <property type="term" value="F:cobalamin binding"/>
    <property type="evidence" value="ECO:0007669"/>
    <property type="project" value="InterPro"/>
</dbReference>
<comment type="cofactor">
    <cofactor evidence="1">
        <name>[4Fe-4S] cluster</name>
        <dbReference type="ChEBI" id="CHEBI:49883"/>
    </cofactor>
</comment>
<dbReference type="SUPFAM" id="SSF102114">
    <property type="entry name" value="Radical SAM enzymes"/>
    <property type="match status" value="1"/>
</dbReference>
<reference evidence="8" key="2">
    <citation type="submission" date="2022-05" db="EMBL/GenBank/DDBJ databases">
        <authorList>
            <person name="Proctor A.L."/>
            <person name="Phillips G.J."/>
            <person name="Wannemuehler M.J."/>
        </authorList>
    </citation>
    <scope>NUCLEOTIDE SEQUENCE</scope>
    <source>
        <strain evidence="8">ASF457</strain>
    </source>
</reference>
<accession>V2QF01</accession>
<protein>
    <submittedName>
        <fullName evidence="8">Bacteriochlorophyllide d C-12(1)-methyltransferase</fullName>
        <ecNumber evidence="8">2.1.1.331</ecNumber>
    </submittedName>
</protein>
<evidence type="ECO:0000256" key="2">
    <source>
        <dbReference type="ARBA" id="ARBA00022603"/>
    </source>
</evidence>
<dbReference type="PROSITE" id="PS51332">
    <property type="entry name" value="B12_BINDING"/>
    <property type="match status" value="1"/>
</dbReference>
<keyword evidence="6" id="KW-0408">Iron</keyword>
<keyword evidence="2 8" id="KW-0489">Methyltransferase</keyword>
<dbReference type="OrthoDB" id="9801424at2"/>
<reference evidence="8" key="3">
    <citation type="submission" date="2022-06" db="EMBL/GenBank/DDBJ databases">
        <title>Resources to Facilitate Use of the Altered Schaedler Flora (ASF) Mouse Model to Study Microbiome Function.</title>
        <authorList>
            <person name="Proctor A."/>
            <person name="Parvinroo S."/>
            <person name="Richie T."/>
            <person name="Jia X."/>
            <person name="Lee S.T.M."/>
            <person name="Karp P.D."/>
            <person name="Paley S."/>
            <person name="Kostic A.D."/>
            <person name="Pierre J.F."/>
            <person name="Wannemuehler M.J."/>
            <person name="Phillips G.J."/>
        </authorList>
    </citation>
    <scope>NUCLEOTIDE SEQUENCE</scope>
    <source>
        <strain evidence="8">ASF457</strain>
    </source>
</reference>
<dbReference type="InterPro" id="IPR007197">
    <property type="entry name" value="rSAM"/>
</dbReference>
<dbReference type="eggNOG" id="COG1032">
    <property type="taxonomic scope" value="Bacteria"/>
</dbReference>
<dbReference type="CDD" id="cd01335">
    <property type="entry name" value="Radical_SAM"/>
    <property type="match status" value="1"/>
</dbReference>
<dbReference type="SFLD" id="SFLDG01082">
    <property type="entry name" value="B12-binding_domain_containing"/>
    <property type="match status" value="1"/>
</dbReference>
<gene>
    <name evidence="8" type="primary">bchR</name>
    <name evidence="8" type="ORF">N508_000975</name>
</gene>
<evidence type="ECO:0000256" key="7">
    <source>
        <dbReference type="ARBA" id="ARBA00023014"/>
    </source>
</evidence>
<dbReference type="InterPro" id="IPR058240">
    <property type="entry name" value="rSAM_sf"/>
</dbReference>
<name>V2QF01_9BACT</name>
<evidence type="ECO:0000256" key="5">
    <source>
        <dbReference type="ARBA" id="ARBA00022723"/>
    </source>
</evidence>
<dbReference type="PANTHER" id="PTHR43409">
    <property type="entry name" value="ANAEROBIC MAGNESIUM-PROTOPORPHYRIN IX MONOMETHYL ESTER CYCLASE-RELATED"/>
    <property type="match status" value="1"/>
</dbReference>
<evidence type="ECO:0000256" key="3">
    <source>
        <dbReference type="ARBA" id="ARBA00022679"/>
    </source>
</evidence>
<dbReference type="EC" id="2.1.1.331" evidence="8"/>
<evidence type="ECO:0000256" key="1">
    <source>
        <dbReference type="ARBA" id="ARBA00001966"/>
    </source>
</evidence>
<dbReference type="InterPro" id="IPR023404">
    <property type="entry name" value="rSAM_horseshoe"/>
</dbReference>
<dbReference type="KEGG" id="msch:N508_000975"/>
<dbReference type="SFLD" id="SFLDG01123">
    <property type="entry name" value="methyltransferase_(Class_B)"/>
    <property type="match status" value="1"/>
</dbReference>
<dbReference type="GO" id="GO:0008168">
    <property type="term" value="F:methyltransferase activity"/>
    <property type="evidence" value="ECO:0007669"/>
    <property type="project" value="UniProtKB-KW"/>
</dbReference>
<dbReference type="Pfam" id="PF02310">
    <property type="entry name" value="B12-binding"/>
    <property type="match status" value="1"/>
</dbReference>
<dbReference type="GO" id="GO:0005829">
    <property type="term" value="C:cytosol"/>
    <property type="evidence" value="ECO:0007669"/>
    <property type="project" value="TreeGrafter"/>
</dbReference>
<keyword evidence="9" id="KW-1185">Reference proteome</keyword>
<dbReference type="InterPro" id="IPR006158">
    <property type="entry name" value="Cobalamin-bd"/>
</dbReference>
<evidence type="ECO:0000313" key="9">
    <source>
        <dbReference type="Proteomes" id="UP000017429"/>
    </source>
</evidence>
<keyword evidence="4" id="KW-0949">S-adenosyl-L-methionine</keyword>
<dbReference type="InterPro" id="IPR006638">
    <property type="entry name" value="Elp3/MiaA/NifB-like_rSAM"/>
</dbReference>
<dbReference type="Proteomes" id="UP000017429">
    <property type="component" value="Chromosome"/>
</dbReference>
<dbReference type="RefSeq" id="WP_023275272.1">
    <property type="nucleotide sequence ID" value="NZ_CP097562.1"/>
</dbReference>
<dbReference type="Pfam" id="PF04055">
    <property type="entry name" value="Radical_SAM"/>
    <property type="match status" value="1"/>
</dbReference>
<evidence type="ECO:0000313" key="8">
    <source>
        <dbReference type="EMBL" id="USF23902.1"/>
    </source>
</evidence>
<dbReference type="PANTHER" id="PTHR43409:SF7">
    <property type="entry name" value="BLL1977 PROTEIN"/>
    <property type="match status" value="1"/>
</dbReference>
<evidence type="ECO:0000256" key="4">
    <source>
        <dbReference type="ARBA" id="ARBA00022691"/>
    </source>
</evidence>